<keyword evidence="2" id="KW-1185">Reference proteome</keyword>
<organism evidence="1 2">
    <name type="scientific">Vibrio superstes NBRC 103154</name>
    <dbReference type="NCBI Taxonomy" id="1219062"/>
    <lineage>
        <taxon>Bacteria</taxon>
        <taxon>Pseudomonadati</taxon>
        <taxon>Pseudomonadota</taxon>
        <taxon>Gammaproteobacteria</taxon>
        <taxon>Vibrionales</taxon>
        <taxon>Vibrionaceae</taxon>
        <taxon>Vibrio</taxon>
    </lineage>
</organism>
<accession>A0A511QLA2</accession>
<dbReference type="EMBL" id="BJXK01000001">
    <property type="protein sequence ID" value="GEM78100.1"/>
    <property type="molecule type" value="Genomic_DNA"/>
</dbReference>
<reference evidence="1 2" key="1">
    <citation type="submission" date="2019-07" db="EMBL/GenBank/DDBJ databases">
        <title>Whole genome shotgun sequence of Vibrio superstes NBRC 103154.</title>
        <authorList>
            <person name="Hosoyama A."/>
            <person name="Uohara A."/>
            <person name="Ohji S."/>
            <person name="Ichikawa N."/>
        </authorList>
    </citation>
    <scope>NUCLEOTIDE SEQUENCE [LARGE SCALE GENOMIC DNA]</scope>
    <source>
        <strain evidence="1 2">NBRC 103154</strain>
    </source>
</reference>
<protein>
    <submittedName>
        <fullName evidence="1">Uncharacterized protein</fullName>
    </submittedName>
</protein>
<dbReference type="AlphaFoldDB" id="A0A511QLA2"/>
<sequence>MCLVSYSPPRSIENQNMRVTRRLLIDTNANEVVKIVSEFHYHRKRLRLAITSSLVTVTEQDKDVGNLLKNLSFTIHGDIKKFCYAIQSR</sequence>
<evidence type="ECO:0000313" key="2">
    <source>
        <dbReference type="Proteomes" id="UP000321113"/>
    </source>
</evidence>
<evidence type="ECO:0000313" key="1">
    <source>
        <dbReference type="EMBL" id="GEM78100.1"/>
    </source>
</evidence>
<proteinExistence type="predicted"/>
<comment type="caution">
    <text evidence="1">The sequence shown here is derived from an EMBL/GenBank/DDBJ whole genome shotgun (WGS) entry which is preliminary data.</text>
</comment>
<dbReference type="Proteomes" id="UP000321113">
    <property type="component" value="Unassembled WGS sequence"/>
</dbReference>
<name>A0A511QLA2_9VIBR</name>
<gene>
    <name evidence="1" type="ORF">VSU01S_03450</name>
</gene>